<name>A0A482X5Q1_LAOST</name>
<comment type="caution">
    <text evidence="1">The sequence shown here is derived from an EMBL/GenBank/DDBJ whole genome shotgun (WGS) entry which is preliminary data.</text>
</comment>
<reference evidence="1 2" key="1">
    <citation type="journal article" date="2017" name="Gigascience">
        <title>Genome sequence of the small brown planthopper, Laodelphax striatellus.</title>
        <authorList>
            <person name="Zhu J."/>
            <person name="Jiang F."/>
            <person name="Wang X."/>
            <person name="Yang P."/>
            <person name="Bao Y."/>
            <person name="Zhao W."/>
            <person name="Wang W."/>
            <person name="Lu H."/>
            <person name="Wang Q."/>
            <person name="Cui N."/>
            <person name="Li J."/>
            <person name="Chen X."/>
            <person name="Luo L."/>
            <person name="Yu J."/>
            <person name="Kang L."/>
            <person name="Cui F."/>
        </authorList>
    </citation>
    <scope>NUCLEOTIDE SEQUENCE [LARGE SCALE GENOMIC DNA]</scope>
    <source>
        <strain evidence="1">Lst14</strain>
    </source>
</reference>
<evidence type="ECO:0000313" key="2">
    <source>
        <dbReference type="Proteomes" id="UP000291343"/>
    </source>
</evidence>
<gene>
    <name evidence="1" type="ORF">LSTR_LSTR017232</name>
</gene>
<keyword evidence="2" id="KW-1185">Reference proteome</keyword>
<dbReference type="EMBL" id="QKKF02017423">
    <property type="protein sequence ID" value="RZF40946.1"/>
    <property type="molecule type" value="Genomic_DNA"/>
</dbReference>
<accession>A0A482X5Q1</accession>
<evidence type="ECO:0000313" key="1">
    <source>
        <dbReference type="EMBL" id="RZF40946.1"/>
    </source>
</evidence>
<dbReference type="InParanoid" id="A0A482X5Q1"/>
<dbReference type="Proteomes" id="UP000291343">
    <property type="component" value="Unassembled WGS sequence"/>
</dbReference>
<dbReference type="AlphaFoldDB" id="A0A482X5Q1"/>
<feature type="non-terminal residue" evidence="1">
    <location>
        <position position="160"/>
    </location>
</feature>
<sequence length="160" mass="17706">MNQSTHSNENKHSTFVFHEIENDIQATLDDVMMEVPQVDIAVGDYGTFTEQQNDVSVMISPTVPFTVSHPSTESPPTQVDMAIEDYETSTEQQNDLSVMISPTVPFTVSRPSTESPPIDTVHSYTVETSSTSYELQNTNLVADLPIIFDFDLPVHVAAEP</sequence>
<protein>
    <submittedName>
        <fullName evidence="1">Uncharacterized protein</fullName>
    </submittedName>
</protein>
<organism evidence="1 2">
    <name type="scientific">Laodelphax striatellus</name>
    <name type="common">Small brown planthopper</name>
    <name type="synonym">Delphax striatella</name>
    <dbReference type="NCBI Taxonomy" id="195883"/>
    <lineage>
        <taxon>Eukaryota</taxon>
        <taxon>Metazoa</taxon>
        <taxon>Ecdysozoa</taxon>
        <taxon>Arthropoda</taxon>
        <taxon>Hexapoda</taxon>
        <taxon>Insecta</taxon>
        <taxon>Pterygota</taxon>
        <taxon>Neoptera</taxon>
        <taxon>Paraneoptera</taxon>
        <taxon>Hemiptera</taxon>
        <taxon>Auchenorrhyncha</taxon>
        <taxon>Fulgoroidea</taxon>
        <taxon>Delphacidae</taxon>
        <taxon>Criomorphinae</taxon>
        <taxon>Laodelphax</taxon>
    </lineage>
</organism>
<proteinExistence type="predicted"/>